<dbReference type="InParanoid" id="A0A6P8QKY7"/>
<dbReference type="RefSeq" id="XP_033796525.1">
    <property type="nucleotide sequence ID" value="XM_033940634.1"/>
</dbReference>
<dbReference type="GeneID" id="117358854"/>
<gene>
    <name evidence="3" type="primary">ECD</name>
</gene>
<feature type="compositionally biased region" description="Acidic residues" evidence="1">
    <location>
        <begin position="495"/>
        <end position="511"/>
    </location>
</feature>
<dbReference type="GO" id="GO:0005634">
    <property type="term" value="C:nucleus"/>
    <property type="evidence" value="ECO:0007669"/>
    <property type="project" value="TreeGrafter"/>
</dbReference>
<dbReference type="KEGG" id="gsh:117358854"/>
<dbReference type="FunCoup" id="A0A6P8QKY7">
    <property type="interactions" value="3974"/>
</dbReference>
<dbReference type="AlphaFoldDB" id="A0A6P8QKY7"/>
<accession>A0A6P8QKY7</accession>
<dbReference type="InterPro" id="IPR010770">
    <property type="entry name" value="Ecd"/>
</dbReference>
<keyword evidence="2" id="KW-1185">Reference proteome</keyword>
<feature type="region of interest" description="Disordered" evidence="1">
    <location>
        <begin position="492"/>
        <end position="511"/>
    </location>
</feature>
<evidence type="ECO:0000313" key="2">
    <source>
        <dbReference type="Proteomes" id="UP000515159"/>
    </source>
</evidence>
<name>A0A6P8QKY7_GEOSA</name>
<evidence type="ECO:0000256" key="1">
    <source>
        <dbReference type="SAM" id="MobiDB-lite"/>
    </source>
</evidence>
<dbReference type="PANTHER" id="PTHR13060">
    <property type="entry name" value="SGT1 PROTEIN HSGT1 SUPPRESSOR OF GCR2"/>
    <property type="match status" value="1"/>
</dbReference>
<dbReference type="CTD" id="11319"/>
<sequence>MDGNRKLAMVEDVVQYHLFLVSEEPSDPEQRRETLQQLLEQILARLASTLVPYIWQNQAFNLNYKAVKGDTPAHLGGATNFGDNVEDEWFIVYLLQQITKEFSELAARVEDNDGEFLLIEAAEVLPKWLTPENSSNRVFFHHGELCIIPAAQDPEDLSPTLSQALQLLSLHPVKFLAEPCVRDAVSRRISRYPEKIQYFQHRAYCYLPVSIVSILKKRPQLVAPAVQAFYLRDPIDLQACVTFRNFPPEPRILSLVTFTKCLYAQLMKQRFLPDRRSGYSLPSPSHAHYKAHELGMKLAHGFEILCTRPGVQATSIPTGQMPQDLLWDGFLHSLRKNDYFKGELEGSIRYMDLLRQAENYYQQSVVKSESFIALSPGKEILSMLQMLQVNVQELKEPEAVLPPEDDDSWLELSPAQLEQILEEATGSKEMLPTMTKDEQTCNLTEVTQSMKAFISKVSVHEGAEMPWTASQAPISFDVDCFTSALERILNTEKLDSDDDEEGESDFLDSEEEDGAAVLAESMENLRSYMEAMDQELACTNIGKSFTTMQEVSTLEKAISEEGEDSGRVDVNLNLVTNLLESYSSQTGLAGPASNLLLSMGVRLPDAEPETS</sequence>
<evidence type="ECO:0000313" key="3">
    <source>
        <dbReference type="RefSeq" id="XP_033796525.1"/>
    </source>
</evidence>
<dbReference type="PANTHER" id="PTHR13060:SF0">
    <property type="entry name" value="PROTEIN ECDYSONELESS HOMOLOG"/>
    <property type="match status" value="1"/>
</dbReference>
<organism evidence="2 3">
    <name type="scientific">Geotrypetes seraphini</name>
    <name type="common">Gaboon caecilian</name>
    <name type="synonym">Caecilia seraphini</name>
    <dbReference type="NCBI Taxonomy" id="260995"/>
    <lineage>
        <taxon>Eukaryota</taxon>
        <taxon>Metazoa</taxon>
        <taxon>Chordata</taxon>
        <taxon>Craniata</taxon>
        <taxon>Vertebrata</taxon>
        <taxon>Euteleostomi</taxon>
        <taxon>Amphibia</taxon>
        <taxon>Gymnophiona</taxon>
        <taxon>Geotrypetes</taxon>
    </lineage>
</organism>
<dbReference type="Proteomes" id="UP000515159">
    <property type="component" value="Chromosome 4"/>
</dbReference>
<reference evidence="3" key="1">
    <citation type="submission" date="2025-08" db="UniProtKB">
        <authorList>
            <consortium name="RefSeq"/>
        </authorList>
    </citation>
    <scope>IDENTIFICATION</scope>
</reference>
<dbReference type="OrthoDB" id="27237at2759"/>
<dbReference type="Pfam" id="PF07093">
    <property type="entry name" value="SGT1"/>
    <property type="match status" value="1"/>
</dbReference>
<proteinExistence type="predicted"/>
<protein>
    <submittedName>
        <fullName evidence="3">Protein ecdysoneless homolog</fullName>
    </submittedName>
</protein>